<evidence type="ECO:0000256" key="2">
    <source>
        <dbReference type="PROSITE-ProRule" id="PRU00035"/>
    </source>
</evidence>
<dbReference type="PROSITE" id="PS50014">
    <property type="entry name" value="BROMODOMAIN_2"/>
    <property type="match status" value="1"/>
</dbReference>
<dbReference type="SUPFAM" id="SSF47370">
    <property type="entry name" value="Bromodomain"/>
    <property type="match status" value="1"/>
</dbReference>
<dbReference type="GO" id="GO:0006338">
    <property type="term" value="P:chromatin remodeling"/>
    <property type="evidence" value="ECO:0007669"/>
    <property type="project" value="TreeGrafter"/>
</dbReference>
<dbReference type="InterPro" id="IPR001487">
    <property type="entry name" value="Bromodomain"/>
</dbReference>
<dbReference type="Pfam" id="PF00439">
    <property type="entry name" value="Bromodomain"/>
    <property type="match status" value="1"/>
</dbReference>
<organism evidence="4">
    <name type="scientific">Blastocystis hominis</name>
    <dbReference type="NCBI Taxonomy" id="12968"/>
    <lineage>
        <taxon>Eukaryota</taxon>
        <taxon>Sar</taxon>
        <taxon>Stramenopiles</taxon>
        <taxon>Bigyra</taxon>
        <taxon>Opalozoa</taxon>
        <taxon>Opalinata</taxon>
        <taxon>Blastocystidae</taxon>
        <taxon>Blastocystis</taxon>
    </lineage>
</organism>
<dbReference type="OrthoDB" id="21449at2759"/>
<dbReference type="PRINTS" id="PR00503">
    <property type="entry name" value="BROMODOMAIN"/>
</dbReference>
<keyword evidence="1 2" id="KW-0103">Bromodomain</keyword>
<dbReference type="PANTHER" id="PTHR22880:SF225">
    <property type="entry name" value="BROMODOMAIN-CONTAINING PROTEIN BET-1-RELATED"/>
    <property type="match status" value="1"/>
</dbReference>
<dbReference type="SMART" id="SM00297">
    <property type="entry name" value="BROMO"/>
    <property type="match status" value="1"/>
</dbReference>
<protein>
    <recommendedName>
        <fullName evidence="3">Bromo domain-containing protein</fullName>
    </recommendedName>
</protein>
<sequence>MKYVPPKKISETDMHVQFTEKEGKYIVSGSGSNRFGQYDLSGFFDPATQEMACTRIYHINRPRHTDSVIPKESRLTRNSSLLKDNIKIPPSVPPALHLCYRLHMKMQSNKFASPFLHPVDPVALNIPDYFDIIKNPMDFGTIYQRLINGQITTEAEYVKLMELVFTNAITYNKPQDDVAFMAHELQAYFDKEYTQMKRQASMMEDDGFIITRGRSSKRLNSADSFSGSQPSRLGRASSCLWTWSPFSGL</sequence>
<reference evidence="4" key="1">
    <citation type="submission" date="2010-02" db="EMBL/GenBank/DDBJ databases">
        <title>Sequencing and annotation of the Blastocystis hominis genome.</title>
        <authorList>
            <person name="Wincker P."/>
        </authorList>
    </citation>
    <scope>NUCLEOTIDE SEQUENCE</scope>
    <source>
        <strain evidence="4">Singapore isolate B</strain>
    </source>
</reference>
<name>D8LYI5_BLAHO</name>
<dbReference type="InParanoid" id="D8LYI5"/>
<dbReference type="Proteomes" id="UP000008312">
    <property type="component" value="Unassembled WGS sequence"/>
</dbReference>
<gene>
    <name evidence="4" type="ORF">GSBLH_T00000939001</name>
</gene>
<proteinExistence type="predicted"/>
<evidence type="ECO:0000313" key="5">
    <source>
        <dbReference type="Proteomes" id="UP000008312"/>
    </source>
</evidence>
<evidence type="ECO:0000256" key="1">
    <source>
        <dbReference type="ARBA" id="ARBA00023117"/>
    </source>
</evidence>
<dbReference type="RefSeq" id="XP_012894688.1">
    <property type="nucleotide sequence ID" value="XM_013039234.1"/>
</dbReference>
<evidence type="ECO:0000313" key="4">
    <source>
        <dbReference type="EMBL" id="CBK20640.2"/>
    </source>
</evidence>
<dbReference type="InterPro" id="IPR050935">
    <property type="entry name" value="Bromo_chromatin_reader"/>
</dbReference>
<dbReference type="AlphaFoldDB" id="D8LYI5"/>
<feature type="domain" description="Bromo" evidence="3">
    <location>
        <begin position="107"/>
        <end position="179"/>
    </location>
</feature>
<dbReference type="InterPro" id="IPR036427">
    <property type="entry name" value="Bromodomain-like_sf"/>
</dbReference>
<dbReference type="PANTHER" id="PTHR22880">
    <property type="entry name" value="FALZ-RELATED BROMODOMAIN-CONTAINING PROTEINS"/>
    <property type="match status" value="1"/>
</dbReference>
<dbReference type="Gene3D" id="1.20.920.10">
    <property type="entry name" value="Bromodomain-like"/>
    <property type="match status" value="1"/>
</dbReference>
<dbReference type="GO" id="GO:0000785">
    <property type="term" value="C:chromatin"/>
    <property type="evidence" value="ECO:0007669"/>
    <property type="project" value="TreeGrafter"/>
</dbReference>
<accession>D8LYI5</accession>
<dbReference type="GO" id="GO:0005634">
    <property type="term" value="C:nucleus"/>
    <property type="evidence" value="ECO:0007669"/>
    <property type="project" value="TreeGrafter"/>
</dbReference>
<evidence type="ECO:0000259" key="3">
    <source>
        <dbReference type="PROSITE" id="PS50014"/>
    </source>
</evidence>
<dbReference type="GO" id="GO:0006355">
    <property type="term" value="P:regulation of DNA-templated transcription"/>
    <property type="evidence" value="ECO:0007669"/>
    <property type="project" value="TreeGrafter"/>
</dbReference>
<keyword evidence="5" id="KW-1185">Reference proteome</keyword>
<dbReference type="EMBL" id="FN668639">
    <property type="protein sequence ID" value="CBK20640.2"/>
    <property type="molecule type" value="Genomic_DNA"/>
</dbReference>
<dbReference type="GeneID" id="24918226"/>